<dbReference type="GO" id="GO:0005886">
    <property type="term" value="C:plasma membrane"/>
    <property type="evidence" value="ECO:0007669"/>
    <property type="project" value="UniProtKB-SubCell"/>
</dbReference>
<evidence type="ECO:0000259" key="8">
    <source>
        <dbReference type="Pfam" id="PF01618"/>
    </source>
</evidence>
<keyword evidence="6" id="KW-0813">Transport</keyword>
<reference evidence="9 10" key="1">
    <citation type="submission" date="2018-04" db="EMBL/GenBank/DDBJ databases">
        <title>Pararhodobacter oceanense sp. nov., isolated from marine intertidal sediment.</title>
        <authorList>
            <person name="Wang X.-L."/>
            <person name="Du Z.-J."/>
        </authorList>
    </citation>
    <scope>NUCLEOTIDE SEQUENCE [LARGE SCALE GENOMIC DNA]</scope>
    <source>
        <strain evidence="9 10">AM505</strain>
    </source>
</reference>
<evidence type="ECO:0000256" key="5">
    <source>
        <dbReference type="ARBA" id="ARBA00023136"/>
    </source>
</evidence>
<evidence type="ECO:0000313" key="10">
    <source>
        <dbReference type="Proteomes" id="UP000245911"/>
    </source>
</evidence>
<keyword evidence="2" id="KW-1003">Cell membrane</keyword>
<evidence type="ECO:0000256" key="4">
    <source>
        <dbReference type="ARBA" id="ARBA00022989"/>
    </source>
</evidence>
<comment type="subcellular location">
    <subcellularLocation>
        <location evidence="1">Cell membrane</location>
        <topology evidence="1">Multi-pass membrane protein</topology>
    </subcellularLocation>
    <subcellularLocation>
        <location evidence="6">Membrane</location>
        <topology evidence="6">Multi-pass membrane protein</topology>
    </subcellularLocation>
</comment>
<keyword evidence="5 7" id="KW-0472">Membrane</keyword>
<feature type="domain" description="MotA/TolQ/ExbB proton channel" evidence="8">
    <location>
        <begin position="81"/>
        <end position="197"/>
    </location>
</feature>
<keyword evidence="3 7" id="KW-0812">Transmembrane</keyword>
<dbReference type="GO" id="GO:0017038">
    <property type="term" value="P:protein import"/>
    <property type="evidence" value="ECO:0007669"/>
    <property type="project" value="TreeGrafter"/>
</dbReference>
<keyword evidence="4 7" id="KW-1133">Transmembrane helix</keyword>
<feature type="transmembrane region" description="Helical" evidence="7">
    <location>
        <begin position="119"/>
        <end position="140"/>
    </location>
</feature>
<organism evidence="9 10">
    <name type="scientific">Pararhodobacter oceanensis</name>
    <dbReference type="NCBI Taxonomy" id="2172121"/>
    <lineage>
        <taxon>Bacteria</taxon>
        <taxon>Pseudomonadati</taxon>
        <taxon>Pseudomonadota</taxon>
        <taxon>Alphaproteobacteria</taxon>
        <taxon>Rhodobacterales</taxon>
        <taxon>Paracoccaceae</taxon>
        <taxon>Pararhodobacter</taxon>
    </lineage>
</organism>
<keyword evidence="6" id="KW-0653">Protein transport</keyword>
<feature type="transmembrane region" description="Helical" evidence="7">
    <location>
        <begin position="160"/>
        <end position="186"/>
    </location>
</feature>
<dbReference type="PANTHER" id="PTHR30625">
    <property type="entry name" value="PROTEIN TOLQ"/>
    <property type="match status" value="1"/>
</dbReference>
<dbReference type="EMBL" id="QDKM01000001">
    <property type="protein sequence ID" value="PVH30731.1"/>
    <property type="molecule type" value="Genomic_DNA"/>
</dbReference>
<dbReference type="InterPro" id="IPR002898">
    <property type="entry name" value="MotA_ExbB_proton_chnl"/>
</dbReference>
<evidence type="ECO:0000256" key="2">
    <source>
        <dbReference type="ARBA" id="ARBA00022475"/>
    </source>
</evidence>
<name>A0A2T8HZA1_9RHOB</name>
<protein>
    <submittedName>
        <fullName evidence="9">MotA/TolQ/ExbB proton channel family protein</fullName>
    </submittedName>
</protein>
<evidence type="ECO:0000313" key="9">
    <source>
        <dbReference type="EMBL" id="PVH30731.1"/>
    </source>
</evidence>
<dbReference type="PANTHER" id="PTHR30625:SF11">
    <property type="entry name" value="MOTA_TOLQ_EXBB PROTON CHANNEL DOMAIN-CONTAINING PROTEIN"/>
    <property type="match status" value="1"/>
</dbReference>
<feature type="transmembrane region" description="Helical" evidence="7">
    <location>
        <begin position="12"/>
        <end position="35"/>
    </location>
</feature>
<comment type="caution">
    <text evidence="9">The sequence shown here is derived from an EMBL/GenBank/DDBJ whole genome shotgun (WGS) entry which is preliminary data.</text>
</comment>
<dbReference type="OrthoDB" id="4045at2"/>
<sequence>MTAILELLGRVAALGGPVVMILLAMSLVATALVLVKLWQFYRLGVGRHGQLTAALAAWDDGAAGHAQQIAGTAPSHLSGLAQAALTAAVQSQFEDAALRARLSSLATARLSVLSSGLRLLDSVAQVAPLLGLFGTVLGMIEAFQGLQAAGASVDPSALAGGIWVALLTTAVGLGVAMPASLILSWLDARIAREAQLAERIIDTALCAGLSQPAATSHRSAPVLAPA</sequence>
<dbReference type="AlphaFoldDB" id="A0A2T8HZA1"/>
<evidence type="ECO:0000256" key="3">
    <source>
        <dbReference type="ARBA" id="ARBA00022692"/>
    </source>
</evidence>
<gene>
    <name evidence="9" type="ORF">DDE20_04245</name>
</gene>
<dbReference type="InterPro" id="IPR050790">
    <property type="entry name" value="ExbB/TolQ_transport"/>
</dbReference>
<evidence type="ECO:0000256" key="1">
    <source>
        <dbReference type="ARBA" id="ARBA00004651"/>
    </source>
</evidence>
<dbReference type="Proteomes" id="UP000245911">
    <property type="component" value="Unassembled WGS sequence"/>
</dbReference>
<comment type="similarity">
    <text evidence="6">Belongs to the exbB/tolQ family.</text>
</comment>
<proteinExistence type="inferred from homology"/>
<accession>A0A2T8HZA1</accession>
<keyword evidence="10" id="KW-1185">Reference proteome</keyword>
<dbReference type="Pfam" id="PF01618">
    <property type="entry name" value="MotA_ExbB"/>
    <property type="match status" value="1"/>
</dbReference>
<evidence type="ECO:0000256" key="6">
    <source>
        <dbReference type="RuleBase" id="RU004057"/>
    </source>
</evidence>
<evidence type="ECO:0000256" key="7">
    <source>
        <dbReference type="SAM" id="Phobius"/>
    </source>
</evidence>
<dbReference type="RefSeq" id="WP_116557152.1">
    <property type="nucleotide sequence ID" value="NZ_QDKM01000001.1"/>
</dbReference>